<reference evidence="2" key="2">
    <citation type="journal article" date="2021" name="PeerJ">
        <title>Extensive microbial diversity within the chicken gut microbiome revealed by metagenomics and culture.</title>
        <authorList>
            <person name="Gilroy R."/>
            <person name="Ravi A."/>
            <person name="Getino M."/>
            <person name="Pursley I."/>
            <person name="Horton D.L."/>
            <person name="Alikhan N.F."/>
            <person name="Baker D."/>
            <person name="Gharbi K."/>
            <person name="Hall N."/>
            <person name="Watson M."/>
            <person name="Adriaenssens E.M."/>
            <person name="Foster-Nyarko E."/>
            <person name="Jarju S."/>
            <person name="Secka A."/>
            <person name="Antonio M."/>
            <person name="Oren A."/>
            <person name="Chaudhuri R.R."/>
            <person name="La Ragione R."/>
            <person name="Hildebrand F."/>
            <person name="Pallen M.J."/>
        </authorList>
    </citation>
    <scope>NUCLEOTIDE SEQUENCE</scope>
    <source>
        <strain evidence="2">CHK191-8634</strain>
    </source>
</reference>
<feature type="signal peptide" evidence="1">
    <location>
        <begin position="1"/>
        <end position="27"/>
    </location>
</feature>
<evidence type="ECO:0000313" key="2">
    <source>
        <dbReference type="EMBL" id="HIU42697.1"/>
    </source>
</evidence>
<evidence type="ECO:0000313" key="3">
    <source>
        <dbReference type="Proteomes" id="UP000824073"/>
    </source>
</evidence>
<comment type="caution">
    <text evidence="2">The sequence shown here is derived from an EMBL/GenBank/DDBJ whole genome shotgun (WGS) entry which is preliminary data.</text>
</comment>
<accession>A0A9D1IV48</accession>
<dbReference type="Proteomes" id="UP000824073">
    <property type="component" value="Unassembled WGS sequence"/>
</dbReference>
<feature type="chain" id="PRO_5039213788" evidence="1">
    <location>
        <begin position="28"/>
        <end position="184"/>
    </location>
</feature>
<sequence>MKSRKWTFSLAALLLVVLMTTCYLAIAAEYGSQDDPLVTLSYINDVLAPEAEAKIEEIFNQKADEFDSLIDQRLASIQSEIDSQLAAAGGTDTPSDALIEAVTAAVLEQLGDGTTTGGTVTNNWTVIRMTSGQTLTAEVGCEMLLRFGSAQCVASGSPGLINLSSGTDLANGGNLSTNNLYIVT</sequence>
<proteinExistence type="predicted"/>
<name>A0A9D1IV48_9CLOT</name>
<keyword evidence="1" id="KW-0732">Signal</keyword>
<evidence type="ECO:0000256" key="1">
    <source>
        <dbReference type="SAM" id="SignalP"/>
    </source>
</evidence>
<feature type="non-terminal residue" evidence="2">
    <location>
        <position position="184"/>
    </location>
</feature>
<gene>
    <name evidence="2" type="ORF">IAB67_00180</name>
</gene>
<protein>
    <submittedName>
        <fullName evidence="2">Uncharacterized protein</fullName>
    </submittedName>
</protein>
<dbReference type="AlphaFoldDB" id="A0A9D1IV48"/>
<reference evidence="2" key="1">
    <citation type="submission" date="2020-10" db="EMBL/GenBank/DDBJ databases">
        <authorList>
            <person name="Gilroy R."/>
        </authorList>
    </citation>
    <scope>NUCLEOTIDE SEQUENCE</scope>
    <source>
        <strain evidence="2">CHK191-8634</strain>
    </source>
</reference>
<dbReference type="EMBL" id="DVMR01000003">
    <property type="protein sequence ID" value="HIU42697.1"/>
    <property type="molecule type" value="Genomic_DNA"/>
</dbReference>
<organism evidence="2 3">
    <name type="scientific">Candidatus Ventrousia excrementavium</name>
    <dbReference type="NCBI Taxonomy" id="2840961"/>
    <lineage>
        <taxon>Bacteria</taxon>
        <taxon>Bacillati</taxon>
        <taxon>Bacillota</taxon>
        <taxon>Clostridia</taxon>
        <taxon>Eubacteriales</taxon>
        <taxon>Clostridiaceae</taxon>
        <taxon>Clostridiaceae incertae sedis</taxon>
        <taxon>Candidatus Ventrousia</taxon>
    </lineage>
</organism>